<reference evidence="1 2" key="1">
    <citation type="journal article" date="2016" name="Proc. Natl. Acad. Sci. U.S.A.">
        <title>Comparative genomics of biotechnologically important yeasts.</title>
        <authorList>
            <person name="Riley R."/>
            <person name="Haridas S."/>
            <person name="Wolfe K.H."/>
            <person name="Lopes M.R."/>
            <person name="Hittinger C.T."/>
            <person name="Goeker M."/>
            <person name="Salamov A.A."/>
            <person name="Wisecaver J.H."/>
            <person name="Long T.M."/>
            <person name="Calvey C.H."/>
            <person name="Aerts A.L."/>
            <person name="Barry K.W."/>
            <person name="Choi C."/>
            <person name="Clum A."/>
            <person name="Coughlan A.Y."/>
            <person name="Deshpande S."/>
            <person name="Douglass A.P."/>
            <person name="Hanson S.J."/>
            <person name="Klenk H.-P."/>
            <person name="LaButti K.M."/>
            <person name="Lapidus A."/>
            <person name="Lindquist E.A."/>
            <person name="Lipzen A.M."/>
            <person name="Meier-Kolthoff J.P."/>
            <person name="Ohm R.A."/>
            <person name="Otillar R.P."/>
            <person name="Pangilinan J.L."/>
            <person name="Peng Y."/>
            <person name="Rokas A."/>
            <person name="Rosa C.A."/>
            <person name="Scheuner C."/>
            <person name="Sibirny A.A."/>
            <person name="Slot J.C."/>
            <person name="Stielow J.B."/>
            <person name="Sun H."/>
            <person name="Kurtzman C.P."/>
            <person name="Blackwell M."/>
            <person name="Grigoriev I.V."/>
            <person name="Jeffries T.W."/>
        </authorList>
    </citation>
    <scope>NUCLEOTIDE SEQUENCE [LARGE SCALE GENOMIC DNA]</scope>
    <source>
        <strain evidence="1 2">NRRL Y-2026</strain>
    </source>
</reference>
<dbReference type="EMBL" id="KV454004">
    <property type="protein sequence ID" value="ODQ46084.1"/>
    <property type="molecule type" value="Genomic_DNA"/>
</dbReference>
<dbReference type="STRING" id="763406.A0A1E3NIW6"/>
<evidence type="ECO:0000313" key="1">
    <source>
        <dbReference type="EMBL" id="ODQ46084.1"/>
    </source>
</evidence>
<accession>A0A1E3NIW6</accession>
<dbReference type="GeneID" id="30178227"/>
<dbReference type="OrthoDB" id="3976101at2759"/>
<organism evidence="1 2">
    <name type="scientific">Pichia membranifaciens NRRL Y-2026</name>
    <dbReference type="NCBI Taxonomy" id="763406"/>
    <lineage>
        <taxon>Eukaryota</taxon>
        <taxon>Fungi</taxon>
        <taxon>Dikarya</taxon>
        <taxon>Ascomycota</taxon>
        <taxon>Saccharomycotina</taxon>
        <taxon>Pichiomycetes</taxon>
        <taxon>Pichiales</taxon>
        <taxon>Pichiaceae</taxon>
        <taxon>Pichia</taxon>
    </lineage>
</organism>
<keyword evidence="2" id="KW-1185">Reference proteome</keyword>
<proteinExistence type="predicted"/>
<dbReference type="AlphaFoldDB" id="A0A1E3NIW6"/>
<dbReference type="Proteomes" id="UP000094455">
    <property type="component" value="Unassembled WGS sequence"/>
</dbReference>
<name>A0A1E3NIW6_9ASCO</name>
<gene>
    <name evidence="1" type="ORF">PICMEDRAFT_17313</name>
</gene>
<dbReference type="RefSeq" id="XP_019017197.1">
    <property type="nucleotide sequence ID" value="XM_019161540.1"/>
</dbReference>
<protein>
    <recommendedName>
        <fullName evidence="3">F-box domain-containing protein</fullName>
    </recommendedName>
</protein>
<evidence type="ECO:0000313" key="2">
    <source>
        <dbReference type="Proteomes" id="UP000094455"/>
    </source>
</evidence>
<evidence type="ECO:0008006" key="3">
    <source>
        <dbReference type="Google" id="ProtNLM"/>
    </source>
</evidence>
<sequence length="552" mass="63370">MGINSLEQLSDPIVSRIISFLPQNDKVNLLYTNYHFYVLVQPLLYRNLLFTKSAALSCRHTYDESLYTVIGGLKTPLATASLNNKISKTRQSVLLESLTINSELCKYVENIVFAGSYSNDAKVESFHDVISLDLFEYVMKNCPNLKNTSAFDLSNYNKNFTKQQTVQLDSLKDLGSIINSPIKHLSIRSQDNLTDFNGLDDNLLLVFFGQLQTLEFNEDISQSILLDKLNSLSQNVSNDKEPLFHLQNLKVVFYHCFENYGEKLSSFLKRIDFKVLKRLEVAVGCDDMTCDCLQNFFHFLTKQDLKLQNLSFVQKTAHREHNYSEKFDFHITQFLKQYASRESLKFLSIRHAPPSDFNVGDGFEGNYLHRKALYEDVLPLLTNLETLICPTFLQSVAGYEQIISNLLWNGCECEHCNDYLPIFDKYILKHQYYDEEKSRMTDMISPILFGNVARVLSSRLPTGCDMFLDSFPPVCRYWDFHSAPYLITHSGECSIDKSASPPIAICVAHFLREYVDAIGLMIPTLRRCVLSGVFFDRIPVEGKDDNWVCSDQ</sequence>